<feature type="compositionally biased region" description="Low complexity" evidence="1">
    <location>
        <begin position="31"/>
        <end position="41"/>
    </location>
</feature>
<dbReference type="Gene3D" id="2.40.360.20">
    <property type="match status" value="1"/>
</dbReference>
<dbReference type="RefSeq" id="WP_257510477.1">
    <property type="nucleotide sequence ID" value="NZ_JANKHG010000001.1"/>
</dbReference>
<evidence type="ECO:0000313" key="3">
    <source>
        <dbReference type="Proteomes" id="UP001165267"/>
    </source>
</evidence>
<protein>
    <recommendedName>
        <fullName evidence="4">Carboxypeptidase regulatory-like domain-containing protein</fullName>
    </recommendedName>
</protein>
<organism evidence="2 3">
    <name type="scientific">Limnobacter parvus</name>
    <dbReference type="NCBI Taxonomy" id="2939690"/>
    <lineage>
        <taxon>Bacteria</taxon>
        <taxon>Pseudomonadati</taxon>
        <taxon>Pseudomonadota</taxon>
        <taxon>Betaproteobacteria</taxon>
        <taxon>Burkholderiales</taxon>
        <taxon>Burkholderiaceae</taxon>
        <taxon>Limnobacter</taxon>
    </lineage>
</organism>
<feature type="region of interest" description="Disordered" evidence="1">
    <location>
        <begin position="239"/>
        <end position="274"/>
    </location>
</feature>
<comment type="caution">
    <text evidence="2">The sequence shown here is derived from an EMBL/GenBank/DDBJ whole genome shotgun (WGS) entry which is preliminary data.</text>
</comment>
<reference evidence="2" key="1">
    <citation type="submission" date="2022-07" db="EMBL/GenBank/DDBJ databases">
        <authorList>
            <person name="Xamxidin M."/>
        </authorList>
    </citation>
    <scope>NUCLEOTIDE SEQUENCE</scope>
    <source>
        <strain evidence="2">YS8-69</strain>
    </source>
</reference>
<feature type="compositionally biased region" description="Pro residues" evidence="1">
    <location>
        <begin position="247"/>
        <end position="263"/>
    </location>
</feature>
<name>A0ABT1XD72_9BURK</name>
<proteinExistence type="predicted"/>
<dbReference type="Proteomes" id="UP001165267">
    <property type="component" value="Unassembled WGS sequence"/>
</dbReference>
<keyword evidence="3" id="KW-1185">Reference proteome</keyword>
<accession>A0ABT1XD72</accession>
<dbReference type="PROSITE" id="PS51257">
    <property type="entry name" value="PROKAR_LIPOPROTEIN"/>
    <property type="match status" value="1"/>
</dbReference>
<feature type="region of interest" description="Disordered" evidence="1">
    <location>
        <begin position="29"/>
        <end position="48"/>
    </location>
</feature>
<evidence type="ECO:0008006" key="4">
    <source>
        <dbReference type="Google" id="ProtNLM"/>
    </source>
</evidence>
<sequence length="481" mass="48285">MNSTTVKHQLTLAIGTLFLAACGGGGGGGTTATAPGTAGPGTPTPPTTPSSLTIIGTAATGAALAGVTVETECSNGTVATAVTTSNGSFNLSVPGGVAPCILGLGSNAGNDELLSLFFGQTRANLTPLSQLAMAYLAGRAGLPGNFTADDFVDNPNYASIVGNQANIDAALAAVRDRLLAQYGIDVGLNFINEEIVTPTTENPQGNQADQRLEALKTAGAIDANGRPALADLNAAAEKGGMDATMNPNPPPTPEPEPETPPPNTGGGTGTGSASACANSALATIGTTTSYTFRTTAGSTTINSTVNSEITQRTLFEGNSALEQVSDSGGVITKSYFDFANNITTLFGSESNITVSGTQTNTKTVFTPPSTVADLTLQAGGSLMRTESSTTTVSGSAAGFPFSNSSSASQTVTVTFLGIEPVSVPLGTFQACRFRKEIVNNSQASTVDEWIATGSGIVLKNMSGNGVTETTAATVNGMPVTP</sequence>
<gene>
    <name evidence="2" type="ORF">NSP04_01030</name>
</gene>
<evidence type="ECO:0000256" key="1">
    <source>
        <dbReference type="SAM" id="MobiDB-lite"/>
    </source>
</evidence>
<evidence type="ECO:0000313" key="2">
    <source>
        <dbReference type="EMBL" id="MCR2745227.1"/>
    </source>
</evidence>
<dbReference type="EMBL" id="JANKHG010000001">
    <property type="protein sequence ID" value="MCR2745227.1"/>
    <property type="molecule type" value="Genomic_DNA"/>
</dbReference>